<dbReference type="Pfam" id="PF00650">
    <property type="entry name" value="CRAL_TRIO"/>
    <property type="match status" value="1"/>
</dbReference>
<dbReference type="Gene3D" id="1.20.5.1200">
    <property type="entry name" value="Alpha-tocopherol transfer"/>
    <property type="match status" value="1"/>
</dbReference>
<reference evidence="2 3" key="1">
    <citation type="submission" date="2015-09" db="EMBL/GenBank/DDBJ databases">
        <title>Draft genome of the scarab beetle Oryctes borbonicus.</title>
        <authorList>
            <person name="Meyer J.M."/>
            <person name="Markov G.V."/>
            <person name="Baskaran P."/>
            <person name="Herrmann M."/>
            <person name="Sommer R.J."/>
            <person name="Roedelsperger C."/>
        </authorList>
    </citation>
    <scope>NUCLEOTIDE SEQUENCE [LARGE SCALE GENOMIC DNA]</scope>
    <source>
        <strain evidence="2">OB123</strain>
        <tissue evidence="2">Whole animal</tissue>
    </source>
</reference>
<dbReference type="OrthoDB" id="75724at2759"/>
<evidence type="ECO:0000313" key="3">
    <source>
        <dbReference type="Proteomes" id="UP000051574"/>
    </source>
</evidence>
<dbReference type="Proteomes" id="UP000051574">
    <property type="component" value="Unassembled WGS sequence"/>
</dbReference>
<sequence length="212" mass="24412">MKRIADYRAKHKDILYDLLPEQEKDAIVNHNVVNVLTNRDHKGRRVLLINVGATWNPSKVNADQLLRILYLIHLAALLEPETQIRGAVVVMDYKGLGMKQISAFTPAFAMKLMAFIQDAMPMRLKEVHFINNPIMFSIVWKIIKPLVKEKLSKRIHFHGSKMESLHQFIPPSHLPTDYGGTLPAIDYTGRDWYPAIEEHVEHIKKWNSCGKV</sequence>
<dbReference type="PANTHER" id="PTHR10174:SF212">
    <property type="entry name" value="MIP26555P1"/>
    <property type="match status" value="1"/>
</dbReference>
<dbReference type="SUPFAM" id="SSF52087">
    <property type="entry name" value="CRAL/TRIO domain"/>
    <property type="match status" value="1"/>
</dbReference>
<dbReference type="EMBL" id="LJIG01016210">
    <property type="protein sequence ID" value="KRT81284.1"/>
    <property type="molecule type" value="Genomic_DNA"/>
</dbReference>
<dbReference type="Gene3D" id="3.40.525.10">
    <property type="entry name" value="CRAL-TRIO lipid binding domain"/>
    <property type="match status" value="1"/>
</dbReference>
<evidence type="ECO:0000313" key="2">
    <source>
        <dbReference type="EMBL" id="KRT81284.1"/>
    </source>
</evidence>
<dbReference type="PRINTS" id="PR00180">
    <property type="entry name" value="CRETINALDHBP"/>
</dbReference>
<gene>
    <name evidence="2" type="ORF">AMK59_6113</name>
</gene>
<dbReference type="SMART" id="SM00516">
    <property type="entry name" value="SEC14"/>
    <property type="match status" value="1"/>
</dbReference>
<accession>A0A0T6B218</accession>
<dbReference type="GO" id="GO:0016020">
    <property type="term" value="C:membrane"/>
    <property type="evidence" value="ECO:0007669"/>
    <property type="project" value="TreeGrafter"/>
</dbReference>
<dbReference type="InterPro" id="IPR036865">
    <property type="entry name" value="CRAL-TRIO_dom_sf"/>
</dbReference>
<keyword evidence="3" id="KW-1185">Reference proteome</keyword>
<dbReference type="PANTHER" id="PTHR10174">
    <property type="entry name" value="ALPHA-TOCOPHEROL TRANSFER PROTEIN-RELATED"/>
    <property type="match status" value="1"/>
</dbReference>
<dbReference type="PROSITE" id="PS50191">
    <property type="entry name" value="CRAL_TRIO"/>
    <property type="match status" value="1"/>
</dbReference>
<protein>
    <submittedName>
        <fullName evidence="2">CRAL-TRIO domain containing protein</fullName>
    </submittedName>
</protein>
<feature type="domain" description="CRAL-TRIO" evidence="1">
    <location>
        <begin position="23"/>
        <end position="186"/>
    </location>
</feature>
<name>A0A0T6B218_9SCAR</name>
<dbReference type="GO" id="GO:1902936">
    <property type="term" value="F:phosphatidylinositol bisphosphate binding"/>
    <property type="evidence" value="ECO:0007669"/>
    <property type="project" value="TreeGrafter"/>
</dbReference>
<organism evidence="2 3">
    <name type="scientific">Oryctes borbonicus</name>
    <dbReference type="NCBI Taxonomy" id="1629725"/>
    <lineage>
        <taxon>Eukaryota</taxon>
        <taxon>Metazoa</taxon>
        <taxon>Ecdysozoa</taxon>
        <taxon>Arthropoda</taxon>
        <taxon>Hexapoda</taxon>
        <taxon>Insecta</taxon>
        <taxon>Pterygota</taxon>
        <taxon>Neoptera</taxon>
        <taxon>Endopterygota</taxon>
        <taxon>Coleoptera</taxon>
        <taxon>Polyphaga</taxon>
        <taxon>Scarabaeiformia</taxon>
        <taxon>Scarabaeidae</taxon>
        <taxon>Dynastinae</taxon>
        <taxon>Oryctes</taxon>
    </lineage>
</organism>
<evidence type="ECO:0000259" key="1">
    <source>
        <dbReference type="PROSITE" id="PS50191"/>
    </source>
</evidence>
<dbReference type="AlphaFoldDB" id="A0A0T6B218"/>
<dbReference type="CDD" id="cd00170">
    <property type="entry name" value="SEC14"/>
    <property type="match status" value="1"/>
</dbReference>
<comment type="caution">
    <text evidence="2">The sequence shown here is derived from an EMBL/GenBank/DDBJ whole genome shotgun (WGS) entry which is preliminary data.</text>
</comment>
<proteinExistence type="predicted"/>
<dbReference type="InterPro" id="IPR001251">
    <property type="entry name" value="CRAL-TRIO_dom"/>
</dbReference>